<dbReference type="AlphaFoldDB" id="A0A066Z9G2"/>
<comment type="caution">
    <text evidence="1">The sequence shown here is derived from an EMBL/GenBank/DDBJ whole genome shotgun (WGS) entry which is preliminary data.</text>
</comment>
<name>A0A066Z9G2_9ACTN</name>
<gene>
    <name evidence="1" type="ORF">KCH_10410</name>
</gene>
<dbReference type="EMBL" id="JNBY01000050">
    <property type="protein sequence ID" value="KDN86956.1"/>
    <property type="molecule type" value="Genomic_DNA"/>
</dbReference>
<evidence type="ECO:0000313" key="2">
    <source>
        <dbReference type="Proteomes" id="UP000027178"/>
    </source>
</evidence>
<dbReference type="PATRIC" id="fig|1348663.4.peg.991"/>
<accession>A0A066Z9G2</accession>
<sequence length="37" mass="3860">MLLIGGPAALLLGGTPAGAELRRRTGRIRARLFGRNG</sequence>
<dbReference type="Proteomes" id="UP000027178">
    <property type="component" value="Unassembled WGS sequence"/>
</dbReference>
<organism evidence="1 2">
    <name type="scientific">Kitasatospora cheerisanensis KCTC 2395</name>
    <dbReference type="NCBI Taxonomy" id="1348663"/>
    <lineage>
        <taxon>Bacteria</taxon>
        <taxon>Bacillati</taxon>
        <taxon>Actinomycetota</taxon>
        <taxon>Actinomycetes</taxon>
        <taxon>Kitasatosporales</taxon>
        <taxon>Streptomycetaceae</taxon>
        <taxon>Kitasatospora</taxon>
    </lineage>
</organism>
<reference evidence="1 2" key="1">
    <citation type="submission" date="2014-05" db="EMBL/GenBank/DDBJ databases">
        <title>Draft Genome Sequence of Kitasatospora cheerisanensis KCTC 2395.</title>
        <authorList>
            <person name="Nam D.H."/>
        </authorList>
    </citation>
    <scope>NUCLEOTIDE SEQUENCE [LARGE SCALE GENOMIC DNA]</scope>
    <source>
        <strain evidence="1 2">KCTC 2395</strain>
    </source>
</reference>
<evidence type="ECO:0000313" key="1">
    <source>
        <dbReference type="EMBL" id="KDN86956.1"/>
    </source>
</evidence>
<proteinExistence type="predicted"/>
<dbReference type="HOGENOM" id="CLU_3344651_0_0_11"/>
<protein>
    <submittedName>
        <fullName evidence="1">Uncharacterized protein</fullName>
    </submittedName>
</protein>
<keyword evidence="2" id="KW-1185">Reference proteome</keyword>